<evidence type="ECO:0000259" key="3">
    <source>
        <dbReference type="Pfam" id="PF00296"/>
    </source>
</evidence>
<dbReference type="InterPro" id="IPR036661">
    <property type="entry name" value="Luciferase-like_sf"/>
</dbReference>
<evidence type="ECO:0000256" key="2">
    <source>
        <dbReference type="ARBA" id="ARBA00023033"/>
    </source>
</evidence>
<dbReference type="Proteomes" id="UP000663792">
    <property type="component" value="Unassembled WGS sequence"/>
</dbReference>
<dbReference type="GO" id="GO:0016705">
    <property type="term" value="F:oxidoreductase activity, acting on paired donors, with incorporation or reduction of molecular oxygen"/>
    <property type="evidence" value="ECO:0007669"/>
    <property type="project" value="InterPro"/>
</dbReference>
<keyword evidence="5" id="KW-1185">Reference proteome</keyword>
<protein>
    <submittedName>
        <fullName evidence="4">LLM class flavin-dependent oxidoreductase</fullName>
    </submittedName>
</protein>
<dbReference type="PANTHER" id="PTHR30137:SF8">
    <property type="entry name" value="BLR5498 PROTEIN"/>
    <property type="match status" value="1"/>
</dbReference>
<dbReference type="Gene3D" id="3.20.20.30">
    <property type="entry name" value="Luciferase-like domain"/>
    <property type="match status" value="1"/>
</dbReference>
<evidence type="ECO:0000313" key="4">
    <source>
        <dbReference type="EMBL" id="MBM9467083.1"/>
    </source>
</evidence>
<keyword evidence="1" id="KW-0560">Oxidoreductase</keyword>
<organism evidence="4 5">
    <name type="scientific">Nakamurella leprariae</name>
    <dbReference type="NCBI Taxonomy" id="2803911"/>
    <lineage>
        <taxon>Bacteria</taxon>
        <taxon>Bacillati</taxon>
        <taxon>Actinomycetota</taxon>
        <taxon>Actinomycetes</taxon>
        <taxon>Nakamurellales</taxon>
        <taxon>Nakamurellaceae</taxon>
        <taxon>Nakamurella</taxon>
    </lineage>
</organism>
<sequence>MRCGITLFIQGYQDWDRYEAAEKGEDAPPIDPELDRKRFTEELDSALKLEDLGYDSIWTVEHHVSPYTMVTNPIQLLTYLAGATSRVDLGTMVTVVPWHHPVRIAEDISMLQYVLRGRQPFIGFGRGAARREFGQLGFDMNESKQRFAEGVEIIKLALTQERFSYDGEIHHFQDVTLRPRPLDPQTLIDNLCFSWGSPTSAPVGARLGLRPLVIPQKPWDQYHDDLAEFARARAEVGLPAVNPKIHMCVYVGETEEQARENASRFIPEYADSATRNYETYSDHFATTKGYEHYASVARTVASKEVMSKAMGESYLANHVWGTPDQCVAKLRTIAEQFHPDEFMMVMRYGNMPQDVAEASTELFAREVLPAVHEMPVGEPIEYLAATG</sequence>
<dbReference type="InterPro" id="IPR011251">
    <property type="entry name" value="Luciferase-like_dom"/>
</dbReference>
<evidence type="ECO:0000256" key="1">
    <source>
        <dbReference type="ARBA" id="ARBA00023002"/>
    </source>
</evidence>
<accession>A0A938YCG6</accession>
<evidence type="ECO:0000313" key="5">
    <source>
        <dbReference type="Proteomes" id="UP000663792"/>
    </source>
</evidence>
<dbReference type="SUPFAM" id="SSF51679">
    <property type="entry name" value="Bacterial luciferase-like"/>
    <property type="match status" value="1"/>
</dbReference>
<dbReference type="GO" id="GO:0004497">
    <property type="term" value="F:monooxygenase activity"/>
    <property type="evidence" value="ECO:0007669"/>
    <property type="project" value="UniProtKB-KW"/>
</dbReference>
<dbReference type="EMBL" id="JAERWK010000008">
    <property type="protein sequence ID" value="MBM9467083.1"/>
    <property type="molecule type" value="Genomic_DNA"/>
</dbReference>
<dbReference type="PANTHER" id="PTHR30137">
    <property type="entry name" value="LUCIFERASE-LIKE MONOOXYGENASE"/>
    <property type="match status" value="1"/>
</dbReference>
<dbReference type="Pfam" id="PF00296">
    <property type="entry name" value="Bac_luciferase"/>
    <property type="match status" value="1"/>
</dbReference>
<feature type="domain" description="Luciferase-like" evidence="3">
    <location>
        <begin position="37"/>
        <end position="335"/>
    </location>
</feature>
<dbReference type="RefSeq" id="WP_205260001.1">
    <property type="nucleotide sequence ID" value="NZ_JAERWK010000008.1"/>
</dbReference>
<dbReference type="InterPro" id="IPR050766">
    <property type="entry name" value="Bact_Lucif_Oxidored"/>
</dbReference>
<dbReference type="GO" id="GO:0005829">
    <property type="term" value="C:cytosol"/>
    <property type="evidence" value="ECO:0007669"/>
    <property type="project" value="TreeGrafter"/>
</dbReference>
<reference evidence="4" key="1">
    <citation type="submission" date="2021-01" db="EMBL/GenBank/DDBJ databases">
        <title>YIM 132084 draft genome.</title>
        <authorList>
            <person name="An D."/>
        </authorList>
    </citation>
    <scope>NUCLEOTIDE SEQUENCE</scope>
    <source>
        <strain evidence="4">YIM 132084</strain>
    </source>
</reference>
<gene>
    <name evidence="4" type="ORF">JL106_07280</name>
</gene>
<name>A0A938YCG6_9ACTN</name>
<dbReference type="AlphaFoldDB" id="A0A938YCG6"/>
<keyword evidence="2" id="KW-0503">Monooxygenase</keyword>
<proteinExistence type="predicted"/>
<comment type="caution">
    <text evidence="4">The sequence shown here is derived from an EMBL/GenBank/DDBJ whole genome shotgun (WGS) entry which is preliminary data.</text>
</comment>